<keyword evidence="1" id="KW-1133">Transmembrane helix</keyword>
<organism evidence="3 5">
    <name type="scientific">Streptococcus zhangguiae</name>
    <dbReference type="NCBI Taxonomy" id="2664091"/>
    <lineage>
        <taxon>Bacteria</taxon>
        <taxon>Bacillati</taxon>
        <taxon>Bacillota</taxon>
        <taxon>Bacilli</taxon>
        <taxon>Lactobacillales</taxon>
        <taxon>Streptococcaceae</taxon>
        <taxon>Streptococcus</taxon>
    </lineage>
</organism>
<evidence type="ECO:0000313" key="3">
    <source>
        <dbReference type="EMBL" id="MWV56593.1"/>
    </source>
</evidence>
<keyword evidence="1" id="KW-0472">Membrane</keyword>
<name>A0A6I4RJ90_9STRE</name>
<protein>
    <submittedName>
        <fullName evidence="3">Uncharacterized protein</fullName>
    </submittedName>
</protein>
<dbReference type="RefSeq" id="WP_154608634.1">
    <property type="nucleotide sequence ID" value="NZ_CP072115.1"/>
</dbReference>
<reference evidence="2 4" key="2">
    <citation type="submission" date="2019-11" db="EMBL/GenBank/DDBJ databases">
        <title>Streptococcis sp. isolated from the respiratory tract of Marmot.</title>
        <authorList>
            <person name="Zhang G."/>
        </authorList>
    </citation>
    <scope>NUCLEOTIDE SEQUENCE [LARGE SCALE GENOMIC DNA]</scope>
    <source>
        <strain evidence="2">Zg-86</strain>
        <strain evidence="4">zg-86</strain>
    </source>
</reference>
<dbReference type="EMBL" id="WUBJ01000007">
    <property type="protein sequence ID" value="MWV56593.1"/>
    <property type="molecule type" value="Genomic_DNA"/>
</dbReference>
<sequence length="191" mass="22316">MGKDVIDGLWNTLSWKAEVENVIMGMVPSKYYVVGAFLRFLLILLVYLFCYRKLRRRGWRAVFFTIRENLFDSHMTKKKLQLLVSLPLLALFYPAYECYRLSTVWLRYEYFANQTVDQVEVMQVKEVTTRIGYSRSHYSSILMTLEASNGEQHLVNVSNSTKQKAREAETAKGAMVSVSLNSQKKIIFIEW</sequence>
<evidence type="ECO:0000313" key="2">
    <source>
        <dbReference type="EMBL" id="MTB64674.1"/>
    </source>
</evidence>
<dbReference type="EMBL" id="WLCG01000008">
    <property type="protein sequence ID" value="MTB64674.1"/>
    <property type="molecule type" value="Genomic_DNA"/>
</dbReference>
<evidence type="ECO:0000313" key="5">
    <source>
        <dbReference type="Proteomes" id="UP000435423"/>
    </source>
</evidence>
<keyword evidence="1" id="KW-0812">Transmembrane</keyword>
<dbReference type="Proteomes" id="UP000435423">
    <property type="component" value="Unassembled WGS sequence"/>
</dbReference>
<evidence type="ECO:0000256" key="1">
    <source>
        <dbReference type="SAM" id="Phobius"/>
    </source>
</evidence>
<keyword evidence="4" id="KW-1185">Reference proteome</keyword>
<gene>
    <name evidence="2" type="ORF">GGG87_06660</name>
    <name evidence="3" type="ORF">GGH11_06365</name>
</gene>
<reference evidence="3 5" key="1">
    <citation type="submission" date="2019-10" db="EMBL/GenBank/DDBJ databases">
        <title>Streptococcis sp, isolated from the respiratory tract of Marmot.</title>
        <authorList>
            <person name="Zhang G."/>
        </authorList>
    </citation>
    <scope>NUCLEOTIDE SEQUENCE [LARGE SCALE GENOMIC DNA]</scope>
    <source>
        <strain evidence="3">Zg-70</strain>
        <strain evidence="5">zg-70</strain>
    </source>
</reference>
<dbReference type="Proteomes" id="UP000435060">
    <property type="component" value="Unassembled WGS sequence"/>
</dbReference>
<proteinExistence type="predicted"/>
<feature type="transmembrane region" description="Helical" evidence="1">
    <location>
        <begin position="31"/>
        <end position="50"/>
    </location>
</feature>
<evidence type="ECO:0000313" key="4">
    <source>
        <dbReference type="Proteomes" id="UP000435060"/>
    </source>
</evidence>
<accession>A0A6I4RJ90</accession>
<dbReference type="AlphaFoldDB" id="A0A6I4RJ90"/>
<comment type="caution">
    <text evidence="3">The sequence shown here is derived from an EMBL/GenBank/DDBJ whole genome shotgun (WGS) entry which is preliminary data.</text>
</comment>